<dbReference type="RefSeq" id="WP_132215966.1">
    <property type="nucleotide sequence ID" value="NZ_SLWN01000022.1"/>
</dbReference>
<gene>
    <name evidence="2" type="ORF">EV652_12283</name>
</gene>
<sequence length="325" mass="35881">MLYRTIGNRRTVSALCLGTMNFGGTTDHETATAILDRFVAAGGTFIDTANNYGQWTGDAGESEELLGRWMHSRGNRDQLVIATKCGAKTTMPGNPDDEYWEGLGAAVIESAVKDSLTRLGIDRIDLYYAHIDNRSTPLEETVGAFGRLAAEGVVDLIGCSNITSWRLERARQLAADQGVAQYSVLQQRYTYLWPSPLAQDGLQRLGSPHFPHAGVEHFDYLDEHRDMTLVAYSPLLAGSYSHPERPFPAERGYAHPTAYVRFEVLRQVAQELGATPNQVVLAWMLHQDPVVIPLFGASSVSQLDEALDAVEIRLDAEQMDRLNNA</sequence>
<reference evidence="2 3" key="1">
    <citation type="journal article" date="2015" name="Stand. Genomic Sci.">
        <title>Genomic Encyclopedia of Bacterial and Archaeal Type Strains, Phase III: the genomes of soil and plant-associated and newly described type strains.</title>
        <authorList>
            <person name="Whitman W.B."/>
            <person name="Woyke T."/>
            <person name="Klenk H.P."/>
            <person name="Zhou Y."/>
            <person name="Lilburn T.G."/>
            <person name="Beck B.J."/>
            <person name="De Vos P."/>
            <person name="Vandamme P."/>
            <person name="Eisen J.A."/>
            <person name="Garrity G."/>
            <person name="Hugenholtz P."/>
            <person name="Kyrpides N.C."/>
        </authorList>
    </citation>
    <scope>NUCLEOTIDE SEQUENCE [LARGE SCALE GENOMIC DNA]</scope>
    <source>
        <strain evidence="2 3">VKM Ac-2572</strain>
    </source>
</reference>
<dbReference type="InterPro" id="IPR036812">
    <property type="entry name" value="NAD(P)_OxRdtase_dom_sf"/>
</dbReference>
<evidence type="ECO:0000259" key="1">
    <source>
        <dbReference type="Pfam" id="PF00248"/>
    </source>
</evidence>
<feature type="domain" description="NADP-dependent oxidoreductase" evidence="1">
    <location>
        <begin position="15"/>
        <end position="323"/>
    </location>
</feature>
<dbReference type="InterPro" id="IPR023210">
    <property type="entry name" value="NADP_OxRdtase_dom"/>
</dbReference>
<name>A0A4R2GY80_9ACTN</name>
<dbReference type="PANTHER" id="PTHR43364:SF6">
    <property type="entry name" value="OXIDOREDUCTASE-RELATED"/>
    <property type="match status" value="1"/>
</dbReference>
<protein>
    <submittedName>
        <fullName evidence="2">Aryl-alcohol dehydrogenase-like predicted oxidoreductase</fullName>
    </submittedName>
</protein>
<proteinExistence type="predicted"/>
<dbReference type="PANTHER" id="PTHR43364">
    <property type="entry name" value="NADH-SPECIFIC METHYLGLYOXAL REDUCTASE-RELATED"/>
    <property type="match status" value="1"/>
</dbReference>
<evidence type="ECO:0000313" key="3">
    <source>
        <dbReference type="Proteomes" id="UP000294508"/>
    </source>
</evidence>
<evidence type="ECO:0000313" key="2">
    <source>
        <dbReference type="EMBL" id="TCO15425.1"/>
    </source>
</evidence>
<dbReference type="Proteomes" id="UP000294508">
    <property type="component" value="Unassembled WGS sequence"/>
</dbReference>
<dbReference type="Gene3D" id="3.20.20.100">
    <property type="entry name" value="NADP-dependent oxidoreductase domain"/>
    <property type="match status" value="1"/>
</dbReference>
<keyword evidence="3" id="KW-1185">Reference proteome</keyword>
<dbReference type="AlphaFoldDB" id="A0A4R2GY80"/>
<dbReference type="OrthoDB" id="3664926at2"/>
<dbReference type="GO" id="GO:0005829">
    <property type="term" value="C:cytosol"/>
    <property type="evidence" value="ECO:0007669"/>
    <property type="project" value="TreeGrafter"/>
</dbReference>
<comment type="caution">
    <text evidence="2">The sequence shown here is derived from an EMBL/GenBank/DDBJ whole genome shotgun (WGS) entry which is preliminary data.</text>
</comment>
<dbReference type="Pfam" id="PF00248">
    <property type="entry name" value="Aldo_ket_red"/>
    <property type="match status" value="1"/>
</dbReference>
<organism evidence="2 3">
    <name type="scientific">Kribbella steppae</name>
    <dbReference type="NCBI Taxonomy" id="2512223"/>
    <lineage>
        <taxon>Bacteria</taxon>
        <taxon>Bacillati</taxon>
        <taxon>Actinomycetota</taxon>
        <taxon>Actinomycetes</taxon>
        <taxon>Propionibacteriales</taxon>
        <taxon>Kribbellaceae</taxon>
        <taxon>Kribbella</taxon>
    </lineage>
</organism>
<dbReference type="EMBL" id="SLWN01000022">
    <property type="protein sequence ID" value="TCO15425.1"/>
    <property type="molecule type" value="Genomic_DNA"/>
</dbReference>
<dbReference type="SUPFAM" id="SSF51430">
    <property type="entry name" value="NAD(P)-linked oxidoreductase"/>
    <property type="match status" value="1"/>
</dbReference>
<accession>A0A4R2GY80</accession>
<dbReference type="InterPro" id="IPR050523">
    <property type="entry name" value="AKR_Detox_Biosynth"/>
</dbReference>